<dbReference type="SUPFAM" id="SSF54593">
    <property type="entry name" value="Glyoxalase/Bleomycin resistance protein/Dihydroxybiphenyl dioxygenase"/>
    <property type="match status" value="1"/>
</dbReference>
<evidence type="ECO:0000313" key="3">
    <source>
        <dbReference type="Proteomes" id="UP000199111"/>
    </source>
</evidence>
<sequence>MGRMDSIPAEISHDIYGMPAFVSLTVADLDRTVDWYVNGLDFVSLFTVPGPDGTPALVHLRRWRYQDILVRPGEVSAGEGWTVGVMATLEQLDALAERARAHGGGTVDGPADTPWNTRDLRVTDPDGYTVVYTARRAEGGRDARFTRMMEEEARRQLGG</sequence>
<protein>
    <submittedName>
        <fullName evidence="2">Uncharacterized conserved protein PhnB, glyoxalase superfamily</fullName>
    </submittedName>
</protein>
<feature type="domain" description="VOC" evidence="1">
    <location>
        <begin position="18"/>
        <end position="135"/>
    </location>
</feature>
<name>A0A1I3IWQ5_9ACTN</name>
<proteinExistence type="predicted"/>
<dbReference type="InterPro" id="IPR037523">
    <property type="entry name" value="VOC_core"/>
</dbReference>
<dbReference type="EMBL" id="FOQY01000003">
    <property type="protein sequence ID" value="SFI52315.1"/>
    <property type="molecule type" value="Genomic_DNA"/>
</dbReference>
<dbReference type="InterPro" id="IPR029068">
    <property type="entry name" value="Glyas_Bleomycin-R_OHBP_Dase"/>
</dbReference>
<evidence type="ECO:0000313" key="2">
    <source>
        <dbReference type="EMBL" id="SFI52315.1"/>
    </source>
</evidence>
<dbReference type="Gene3D" id="3.10.180.10">
    <property type="entry name" value="2,3-Dihydroxybiphenyl 1,2-Dioxygenase, domain 1"/>
    <property type="match status" value="1"/>
</dbReference>
<dbReference type="Proteomes" id="UP000199111">
    <property type="component" value="Unassembled WGS sequence"/>
</dbReference>
<dbReference type="AlphaFoldDB" id="A0A1I3IWQ5"/>
<keyword evidence="3" id="KW-1185">Reference proteome</keyword>
<dbReference type="Pfam" id="PF00903">
    <property type="entry name" value="Glyoxalase"/>
    <property type="match status" value="1"/>
</dbReference>
<accession>A0A1I3IWQ5</accession>
<reference evidence="3" key="1">
    <citation type="submission" date="2016-10" db="EMBL/GenBank/DDBJ databases">
        <authorList>
            <person name="Varghese N."/>
            <person name="Submissions S."/>
        </authorList>
    </citation>
    <scope>NUCLEOTIDE SEQUENCE [LARGE SCALE GENOMIC DNA]</scope>
    <source>
        <strain evidence="3">CGMCC 4.2126</strain>
    </source>
</reference>
<dbReference type="PROSITE" id="PS51819">
    <property type="entry name" value="VOC"/>
    <property type="match status" value="1"/>
</dbReference>
<organism evidence="2 3">
    <name type="scientific">Streptosporangium canum</name>
    <dbReference type="NCBI Taxonomy" id="324952"/>
    <lineage>
        <taxon>Bacteria</taxon>
        <taxon>Bacillati</taxon>
        <taxon>Actinomycetota</taxon>
        <taxon>Actinomycetes</taxon>
        <taxon>Streptosporangiales</taxon>
        <taxon>Streptosporangiaceae</taxon>
        <taxon>Streptosporangium</taxon>
    </lineage>
</organism>
<evidence type="ECO:0000259" key="1">
    <source>
        <dbReference type="PROSITE" id="PS51819"/>
    </source>
</evidence>
<dbReference type="InterPro" id="IPR004360">
    <property type="entry name" value="Glyas_Fos-R_dOase_dom"/>
</dbReference>
<gene>
    <name evidence="2" type="ORF">SAMN05216275_103441</name>
</gene>